<dbReference type="SUPFAM" id="SSF50939">
    <property type="entry name" value="Sialidases"/>
    <property type="match status" value="1"/>
</dbReference>
<organism evidence="10 11">
    <name type="scientific">Haloactinopolyspora alba</name>
    <dbReference type="NCBI Taxonomy" id="648780"/>
    <lineage>
        <taxon>Bacteria</taxon>
        <taxon>Bacillati</taxon>
        <taxon>Actinomycetota</taxon>
        <taxon>Actinomycetes</taxon>
        <taxon>Jiangellales</taxon>
        <taxon>Jiangellaceae</taxon>
        <taxon>Haloactinopolyspora</taxon>
    </lineage>
</organism>
<feature type="region of interest" description="Disordered" evidence="6">
    <location>
        <begin position="206"/>
        <end position="235"/>
    </location>
</feature>
<name>A0A2P8E1B5_9ACTN</name>
<dbReference type="Pfam" id="PF13385">
    <property type="entry name" value="Laminin_G_3"/>
    <property type="match status" value="1"/>
</dbReference>
<dbReference type="PANTHER" id="PTHR10628">
    <property type="entry name" value="SIALIDASE"/>
    <property type="match status" value="1"/>
</dbReference>
<dbReference type="GO" id="GO:0016020">
    <property type="term" value="C:membrane"/>
    <property type="evidence" value="ECO:0007669"/>
    <property type="project" value="TreeGrafter"/>
</dbReference>
<comment type="caution">
    <text evidence="10">The sequence shown here is derived from an EMBL/GenBank/DDBJ whole genome shotgun (WGS) entry which is preliminary data.</text>
</comment>
<keyword evidence="11" id="KW-1185">Reference proteome</keyword>
<dbReference type="InterPro" id="IPR006558">
    <property type="entry name" value="LamG-like"/>
</dbReference>
<keyword evidence="5" id="KW-1015">Disulfide bond</keyword>
<comment type="catalytic activity">
    <reaction evidence="1">
        <text>Hydrolysis of alpha-(2-&gt;3)-, alpha-(2-&gt;6)-, alpha-(2-&gt;8)- glycosidic linkages of terminal sialic acid residues in oligosaccharides, glycoproteins, glycolipids, colominic acid and synthetic substrates.</text>
        <dbReference type="EC" id="3.2.1.18"/>
    </reaction>
</comment>
<sequence>MGRLTRPRTVAGVVTALATALALPGAATGAEPAPADQQRGVQQTAVFESGTHGYDTFRIPAITRAEDGTLLAFAEGRVGGGGDTGDIDLVLRRSSDNGRTWGPLQVVGDNGANVFGNPTPIVDPASGDIVLLTTHNAGTASEAEIMRGEVTDEESRRVFVQRSTDEGETWSEPTDITADAKLPQWRWYATGPVHGIALEHGPHAGRLVAPANHSTSPPPGSGDTGRESKYYGAHSLYSDDGGRTWQIGGIDTPRNGVLNPNESTVLELSDGTLYFNTRDQNGTSSGTRAATTSSDGGESFDAPYEMVDGLSAPVVQGSVLKLSPRADRHERIVFSAPADPGARRELTLRTSFDQAQSWESSLVLHEGPAAYSDLVETSSHALGVLYENGDDSAYERITFASVRIPMLDRPDQGEPPAVITPDVSGSGRHGVVGGAAEVTSGASGSALTLAEGAYVEVPASDGLGVGDGPFTAAAWFRTESGAAQSVLWAYGVGGGVPQWWIRAEPGSDRIRALIETDAGVTSVAAPGAYADGEWHHVALTRGADGVTLYVDGEAAATAGPLGGAVSSETSTGLHVGRRPDGANALTGAVDDVWYLGRALSPAEVAALAADDAAPSGRALVHLPLDELRRDVPAGPREQS</sequence>
<evidence type="ECO:0000256" key="5">
    <source>
        <dbReference type="ARBA" id="ARBA00023157"/>
    </source>
</evidence>
<dbReference type="Gene3D" id="2.120.10.10">
    <property type="match status" value="1"/>
</dbReference>
<feature type="domain" description="Laminin G" evidence="8">
    <location>
        <begin position="468"/>
        <end position="597"/>
    </location>
</feature>
<dbReference type="AlphaFoldDB" id="A0A2P8E1B5"/>
<feature type="signal peptide" evidence="7">
    <location>
        <begin position="1"/>
        <end position="29"/>
    </location>
</feature>
<dbReference type="EC" id="3.2.1.18" evidence="3"/>
<dbReference type="Gene3D" id="2.60.120.200">
    <property type="match status" value="1"/>
</dbReference>
<feature type="compositionally biased region" description="Low complexity" evidence="6">
    <location>
        <begin position="282"/>
        <end position="297"/>
    </location>
</feature>
<dbReference type="CDD" id="cd15482">
    <property type="entry name" value="Sialidase_non-viral"/>
    <property type="match status" value="1"/>
</dbReference>
<feature type="domain" description="LamG-like jellyroll fold" evidence="9">
    <location>
        <begin position="468"/>
        <end position="602"/>
    </location>
</feature>
<dbReference type="OrthoDB" id="7294637at2"/>
<comment type="similarity">
    <text evidence="2">Belongs to the glycosyl hydrolase 33 family.</text>
</comment>
<dbReference type="Proteomes" id="UP000243528">
    <property type="component" value="Unassembled WGS sequence"/>
</dbReference>
<dbReference type="InterPro" id="IPR036278">
    <property type="entry name" value="Sialidase_sf"/>
</dbReference>
<evidence type="ECO:0000256" key="2">
    <source>
        <dbReference type="ARBA" id="ARBA00009348"/>
    </source>
</evidence>
<dbReference type="CDD" id="cd00110">
    <property type="entry name" value="LamG"/>
    <property type="match status" value="1"/>
</dbReference>
<evidence type="ECO:0000313" key="11">
    <source>
        <dbReference type="Proteomes" id="UP000243528"/>
    </source>
</evidence>
<proteinExistence type="inferred from homology"/>
<feature type="region of interest" description="Disordered" evidence="6">
    <location>
        <begin position="276"/>
        <end position="297"/>
    </location>
</feature>
<dbReference type="GO" id="GO:0009313">
    <property type="term" value="P:oligosaccharide catabolic process"/>
    <property type="evidence" value="ECO:0007669"/>
    <property type="project" value="TreeGrafter"/>
</dbReference>
<dbReference type="GO" id="GO:0005737">
    <property type="term" value="C:cytoplasm"/>
    <property type="evidence" value="ECO:0007669"/>
    <property type="project" value="TreeGrafter"/>
</dbReference>
<feature type="chain" id="PRO_5015137490" description="exo-alpha-sialidase" evidence="7">
    <location>
        <begin position="30"/>
        <end position="639"/>
    </location>
</feature>
<evidence type="ECO:0000313" key="10">
    <source>
        <dbReference type="EMBL" id="PSL03261.1"/>
    </source>
</evidence>
<dbReference type="EMBL" id="PYGE01000008">
    <property type="protein sequence ID" value="PSL03261.1"/>
    <property type="molecule type" value="Genomic_DNA"/>
</dbReference>
<gene>
    <name evidence="10" type="ORF">CLV30_108173</name>
</gene>
<dbReference type="InterPro" id="IPR026856">
    <property type="entry name" value="Sialidase_fam"/>
</dbReference>
<evidence type="ECO:0000259" key="8">
    <source>
        <dbReference type="SMART" id="SM00282"/>
    </source>
</evidence>
<accession>A0A2P8E1B5</accession>
<keyword evidence="4 7" id="KW-0732">Signal</keyword>
<dbReference type="SMART" id="SM00282">
    <property type="entry name" value="LamG"/>
    <property type="match status" value="1"/>
</dbReference>
<dbReference type="GO" id="GO:0006689">
    <property type="term" value="P:ganglioside catabolic process"/>
    <property type="evidence" value="ECO:0007669"/>
    <property type="project" value="TreeGrafter"/>
</dbReference>
<protein>
    <recommendedName>
        <fullName evidence="3">exo-alpha-sialidase</fullName>
        <ecNumber evidence="3">3.2.1.18</ecNumber>
    </recommendedName>
</protein>
<evidence type="ECO:0000256" key="7">
    <source>
        <dbReference type="SAM" id="SignalP"/>
    </source>
</evidence>
<dbReference type="PANTHER" id="PTHR10628:SF30">
    <property type="entry name" value="EXO-ALPHA-SIALIDASE"/>
    <property type="match status" value="1"/>
</dbReference>
<dbReference type="InterPro" id="IPR013320">
    <property type="entry name" value="ConA-like_dom_sf"/>
</dbReference>
<dbReference type="GO" id="GO:0004308">
    <property type="term" value="F:exo-alpha-sialidase activity"/>
    <property type="evidence" value="ECO:0007669"/>
    <property type="project" value="UniProtKB-EC"/>
</dbReference>
<evidence type="ECO:0000256" key="1">
    <source>
        <dbReference type="ARBA" id="ARBA00000427"/>
    </source>
</evidence>
<reference evidence="10 11" key="1">
    <citation type="submission" date="2018-03" db="EMBL/GenBank/DDBJ databases">
        <title>Genomic Encyclopedia of Archaeal and Bacterial Type Strains, Phase II (KMG-II): from individual species to whole genera.</title>
        <authorList>
            <person name="Goeker M."/>
        </authorList>
    </citation>
    <scope>NUCLEOTIDE SEQUENCE [LARGE SCALE GENOMIC DNA]</scope>
    <source>
        <strain evidence="10 11">DSM 45211</strain>
    </source>
</reference>
<dbReference type="Pfam" id="PF13088">
    <property type="entry name" value="BNR_2"/>
    <property type="match status" value="1"/>
</dbReference>
<evidence type="ECO:0000256" key="3">
    <source>
        <dbReference type="ARBA" id="ARBA00012733"/>
    </source>
</evidence>
<evidence type="ECO:0000256" key="6">
    <source>
        <dbReference type="SAM" id="MobiDB-lite"/>
    </source>
</evidence>
<dbReference type="InterPro" id="IPR001791">
    <property type="entry name" value="Laminin_G"/>
</dbReference>
<evidence type="ECO:0000256" key="4">
    <source>
        <dbReference type="ARBA" id="ARBA00022729"/>
    </source>
</evidence>
<dbReference type="SMART" id="SM00560">
    <property type="entry name" value="LamGL"/>
    <property type="match status" value="1"/>
</dbReference>
<dbReference type="RefSeq" id="WP_129710944.1">
    <property type="nucleotide sequence ID" value="NZ_ML142902.1"/>
</dbReference>
<dbReference type="SUPFAM" id="SSF49899">
    <property type="entry name" value="Concanavalin A-like lectins/glucanases"/>
    <property type="match status" value="1"/>
</dbReference>
<dbReference type="InterPro" id="IPR011040">
    <property type="entry name" value="Sialidase"/>
</dbReference>
<evidence type="ECO:0000259" key="9">
    <source>
        <dbReference type="SMART" id="SM00560"/>
    </source>
</evidence>